<gene>
    <name evidence="3" type="ORF">NEH99_01825</name>
</gene>
<feature type="transmembrane region" description="Helical" evidence="2">
    <location>
        <begin position="130"/>
        <end position="148"/>
    </location>
</feature>
<evidence type="ECO:0000313" key="3">
    <source>
        <dbReference type="EMBL" id="WIH95290.1"/>
    </source>
</evidence>
<feature type="coiled-coil region" evidence="1">
    <location>
        <begin position="39"/>
        <end position="73"/>
    </location>
</feature>
<keyword evidence="2" id="KW-0472">Membrane</keyword>
<dbReference type="AlphaFoldDB" id="A0AAJ6GHL9"/>
<dbReference type="EMBL" id="CP098754">
    <property type="protein sequence ID" value="WIH95290.1"/>
    <property type="molecule type" value="Genomic_DNA"/>
</dbReference>
<keyword evidence="1" id="KW-0175">Coiled coil</keyword>
<reference evidence="3" key="1">
    <citation type="submission" date="2022-06" db="EMBL/GenBank/DDBJ databases">
        <title>Brachyspira pilosicoli from pigs in Switzerland.</title>
        <authorList>
            <person name="Schmitt S."/>
            <person name="Arnold M."/>
            <person name="Rossano A."/>
            <person name="Perreten V."/>
        </authorList>
    </citation>
    <scope>NUCLEOTIDE SEQUENCE</scope>
    <source>
        <strain evidence="3">MEI4028</strain>
    </source>
</reference>
<organism evidence="3 4">
    <name type="scientific">Brachyspira pilosicoli</name>
    <name type="common">Serpulina pilosicoli</name>
    <dbReference type="NCBI Taxonomy" id="52584"/>
    <lineage>
        <taxon>Bacteria</taxon>
        <taxon>Pseudomonadati</taxon>
        <taxon>Spirochaetota</taxon>
        <taxon>Spirochaetia</taxon>
        <taxon>Brachyspirales</taxon>
        <taxon>Brachyspiraceae</taxon>
        <taxon>Brachyspira</taxon>
    </lineage>
</organism>
<evidence type="ECO:0000256" key="2">
    <source>
        <dbReference type="SAM" id="Phobius"/>
    </source>
</evidence>
<keyword evidence="2" id="KW-1133">Transmembrane helix</keyword>
<evidence type="ECO:0000256" key="1">
    <source>
        <dbReference type="SAM" id="Coils"/>
    </source>
</evidence>
<proteinExistence type="predicted"/>
<feature type="transmembrane region" description="Helical" evidence="2">
    <location>
        <begin position="12"/>
        <end position="31"/>
    </location>
</feature>
<protein>
    <submittedName>
        <fullName evidence="3">Septum formation initiator family protein</fullName>
    </submittedName>
</protein>
<dbReference type="InterPro" id="IPR007060">
    <property type="entry name" value="FtsL/DivIC"/>
</dbReference>
<keyword evidence="2" id="KW-0812">Transmembrane</keyword>
<dbReference type="Proteomes" id="UP001242021">
    <property type="component" value="Chromosome"/>
</dbReference>
<name>A0AAJ6GHL9_BRAPL</name>
<accession>A0AAJ6GHL9</accession>
<dbReference type="RefSeq" id="WP_180956124.1">
    <property type="nucleotide sequence ID" value="NZ_JAWLQM010000031.1"/>
</dbReference>
<sequence length="170" mass="19876">MIMQFNIRLRAEIFYSIIVVGLLLIIFLFVFSSKGFVNIDKQRQAVEKKREKIEELDRKKKQILNNIDRLTNDREYILSYAKTFGYLDSSKNEKIIKIIRDNNKDSYNTYNSEEYVDNNNTEMAAINSKGVIILAILLAISFVIYVLFVNRNIFIKKHGNNVVNYKGSSM</sequence>
<evidence type="ECO:0000313" key="4">
    <source>
        <dbReference type="Proteomes" id="UP001242021"/>
    </source>
</evidence>
<dbReference type="Pfam" id="PF04977">
    <property type="entry name" value="DivIC"/>
    <property type="match status" value="1"/>
</dbReference>